<accession>A0A2N5SA21</accession>
<dbReference type="Proteomes" id="UP000235388">
    <property type="component" value="Unassembled WGS sequence"/>
</dbReference>
<dbReference type="EMBL" id="PGCJ01001075">
    <property type="protein sequence ID" value="PLW10079.1"/>
    <property type="molecule type" value="Genomic_DNA"/>
</dbReference>
<evidence type="ECO:0000313" key="2">
    <source>
        <dbReference type="Proteomes" id="UP000235388"/>
    </source>
</evidence>
<protein>
    <submittedName>
        <fullName evidence="1">Uncharacterized protein</fullName>
    </submittedName>
</protein>
<comment type="caution">
    <text evidence="1">The sequence shown here is derived from an EMBL/GenBank/DDBJ whole genome shotgun (WGS) entry which is preliminary data.</text>
</comment>
<sequence length="123" mass="13413">MKPASCKPAKHSLRVLSSARDSCLTGWWTAAASPVFTRCSIVLGLFETAVMGPNASPKQATRDCNKFFSAVSCPNSIVIGNPVTLNDTEERLISRQRLVTKVLDTYNKPAPVSRRILAKQPSH</sequence>
<gene>
    <name evidence="1" type="ORF">PCANC_22479</name>
</gene>
<keyword evidence="2" id="KW-1185">Reference proteome</keyword>
<organism evidence="1 2">
    <name type="scientific">Puccinia coronata f. sp. avenae</name>
    <dbReference type="NCBI Taxonomy" id="200324"/>
    <lineage>
        <taxon>Eukaryota</taxon>
        <taxon>Fungi</taxon>
        <taxon>Dikarya</taxon>
        <taxon>Basidiomycota</taxon>
        <taxon>Pucciniomycotina</taxon>
        <taxon>Pucciniomycetes</taxon>
        <taxon>Pucciniales</taxon>
        <taxon>Pucciniaceae</taxon>
        <taxon>Puccinia</taxon>
    </lineage>
</organism>
<dbReference type="AlphaFoldDB" id="A0A2N5SA21"/>
<name>A0A2N5SA21_9BASI</name>
<reference evidence="1 2" key="1">
    <citation type="submission" date="2017-11" db="EMBL/GenBank/DDBJ databases">
        <title>De novo assembly and phasing of dikaryotic genomes from two isolates of Puccinia coronata f. sp. avenae, the causal agent of oat crown rust.</title>
        <authorList>
            <person name="Miller M.E."/>
            <person name="Zhang Y."/>
            <person name="Omidvar V."/>
            <person name="Sperschneider J."/>
            <person name="Schwessinger B."/>
            <person name="Raley C."/>
            <person name="Palmer J.M."/>
            <person name="Garnica D."/>
            <person name="Upadhyaya N."/>
            <person name="Rathjen J."/>
            <person name="Taylor J.M."/>
            <person name="Park R.F."/>
            <person name="Dodds P.N."/>
            <person name="Hirsch C.D."/>
            <person name="Kianian S.F."/>
            <person name="Figueroa M."/>
        </authorList>
    </citation>
    <scope>NUCLEOTIDE SEQUENCE [LARGE SCALE GENOMIC DNA]</scope>
    <source>
        <strain evidence="1">12NC29</strain>
    </source>
</reference>
<proteinExistence type="predicted"/>
<evidence type="ECO:0000313" key="1">
    <source>
        <dbReference type="EMBL" id="PLW10079.1"/>
    </source>
</evidence>